<gene>
    <name evidence="2" type="ORF">HMPREF9952_1292</name>
</gene>
<dbReference type="AlphaFoldDB" id="F9Q918"/>
<keyword evidence="1" id="KW-1133">Transmembrane helix</keyword>
<dbReference type="EMBL" id="AFUV01000012">
    <property type="protein sequence ID" value="EGV05884.1"/>
    <property type="molecule type" value="Genomic_DNA"/>
</dbReference>
<sequence length="75" mass="8515">MAGFALLPSMALYYGIFDSTEDEILAAMGWSSINLSWFWFGSLFLIPIFSFLYRGRGTVLQGKVEFFLACLIFLL</sequence>
<dbReference type="Proteomes" id="UP000006235">
    <property type="component" value="Unassembled WGS sequence"/>
</dbReference>
<dbReference type="STRING" id="1035188.HMPREF9952_1292"/>
<evidence type="ECO:0000313" key="2">
    <source>
        <dbReference type="EMBL" id="EGV05884.1"/>
    </source>
</evidence>
<name>F9Q918_9PAST</name>
<keyword evidence="1" id="KW-0472">Membrane</keyword>
<comment type="caution">
    <text evidence="2">The sequence shown here is derived from an EMBL/GenBank/DDBJ whole genome shotgun (WGS) entry which is preliminary data.</text>
</comment>
<reference evidence="2 3" key="1">
    <citation type="submission" date="2011-07" db="EMBL/GenBank/DDBJ databases">
        <authorList>
            <person name="Harkins D.M."/>
            <person name="Madupu R."/>
            <person name="Durkin A.S."/>
            <person name="Torralba M."/>
            <person name="Methe B."/>
            <person name="Sutton G.G."/>
            <person name="Nelson K.E."/>
        </authorList>
    </citation>
    <scope>NUCLEOTIDE SEQUENCE [LARGE SCALE GENOMIC DNA]</scope>
    <source>
        <strain evidence="2 3">HK 85</strain>
    </source>
</reference>
<keyword evidence="1" id="KW-0812">Transmembrane</keyword>
<evidence type="ECO:0000313" key="3">
    <source>
        <dbReference type="Proteomes" id="UP000006235"/>
    </source>
</evidence>
<accession>F9Q918</accession>
<evidence type="ECO:0000256" key="1">
    <source>
        <dbReference type="SAM" id="Phobius"/>
    </source>
</evidence>
<feature type="transmembrane region" description="Helical" evidence="1">
    <location>
        <begin position="35"/>
        <end position="53"/>
    </location>
</feature>
<protein>
    <submittedName>
        <fullName evidence="2">Uncharacterized protein</fullName>
    </submittedName>
</protein>
<organism evidence="2 3">
    <name type="scientific">Haemophilus pittmaniae HK 85</name>
    <dbReference type="NCBI Taxonomy" id="1035188"/>
    <lineage>
        <taxon>Bacteria</taxon>
        <taxon>Pseudomonadati</taxon>
        <taxon>Pseudomonadota</taxon>
        <taxon>Gammaproteobacteria</taxon>
        <taxon>Pasteurellales</taxon>
        <taxon>Pasteurellaceae</taxon>
        <taxon>Haemophilus</taxon>
    </lineage>
</organism>
<proteinExistence type="predicted"/>